<keyword evidence="6 8" id="KW-0520">NAD</keyword>
<dbReference type="InterPro" id="IPR001709">
    <property type="entry name" value="Flavoprot_Pyr_Nucl_cyt_Rdtase"/>
</dbReference>
<evidence type="ECO:0000313" key="11">
    <source>
        <dbReference type="Proteomes" id="UP000636479"/>
    </source>
</evidence>
<feature type="binding site" evidence="7">
    <location>
        <position position="65"/>
    </location>
    <ligand>
        <name>FAD</name>
        <dbReference type="ChEBI" id="CHEBI:57692"/>
    </ligand>
</feature>
<name>A0A8H6SNP4_9AGAR</name>
<dbReference type="PRINTS" id="PR00371">
    <property type="entry name" value="FPNCR"/>
</dbReference>
<dbReference type="AlphaFoldDB" id="A0A8H6SNP4"/>
<dbReference type="GO" id="GO:0006696">
    <property type="term" value="P:ergosterol biosynthetic process"/>
    <property type="evidence" value="ECO:0007669"/>
    <property type="project" value="TreeGrafter"/>
</dbReference>
<keyword evidence="11" id="KW-1185">Reference proteome</keyword>
<evidence type="ECO:0000256" key="8">
    <source>
        <dbReference type="RuleBase" id="RU361226"/>
    </source>
</evidence>
<dbReference type="GeneID" id="59347077"/>
<dbReference type="EC" id="1.6.2.2" evidence="8"/>
<feature type="domain" description="FAD-binding FR-type" evidence="9">
    <location>
        <begin position="9"/>
        <end position="117"/>
    </location>
</feature>
<feature type="binding site" evidence="7">
    <location>
        <position position="92"/>
    </location>
    <ligand>
        <name>FAD</name>
        <dbReference type="ChEBI" id="CHEBI:57692"/>
    </ligand>
</feature>
<dbReference type="FunFam" id="3.40.50.80:FF:000009">
    <property type="entry name" value="NADH-cytochrome b5 reductase"/>
    <property type="match status" value="1"/>
</dbReference>
<evidence type="ECO:0000256" key="3">
    <source>
        <dbReference type="ARBA" id="ARBA00022630"/>
    </source>
</evidence>
<evidence type="ECO:0000256" key="1">
    <source>
        <dbReference type="ARBA" id="ARBA00001974"/>
    </source>
</evidence>
<dbReference type="InterPro" id="IPR017938">
    <property type="entry name" value="Riboflavin_synthase-like_b-brl"/>
</dbReference>
<dbReference type="InterPro" id="IPR008333">
    <property type="entry name" value="Cbr1-like_FAD-bd_dom"/>
</dbReference>
<organism evidence="10 11">
    <name type="scientific">Mycena indigotica</name>
    <dbReference type="NCBI Taxonomy" id="2126181"/>
    <lineage>
        <taxon>Eukaryota</taxon>
        <taxon>Fungi</taxon>
        <taxon>Dikarya</taxon>
        <taxon>Basidiomycota</taxon>
        <taxon>Agaricomycotina</taxon>
        <taxon>Agaricomycetes</taxon>
        <taxon>Agaricomycetidae</taxon>
        <taxon>Agaricales</taxon>
        <taxon>Marasmiineae</taxon>
        <taxon>Mycenaceae</taxon>
        <taxon>Mycena</taxon>
    </lineage>
</organism>
<dbReference type="InterPro" id="IPR017927">
    <property type="entry name" value="FAD-bd_FR_type"/>
</dbReference>
<dbReference type="EMBL" id="JACAZF010000006">
    <property type="protein sequence ID" value="KAF7302205.1"/>
    <property type="molecule type" value="Genomic_DNA"/>
</dbReference>
<dbReference type="OrthoDB" id="432685at2759"/>
<feature type="binding site" evidence="7">
    <location>
        <position position="67"/>
    </location>
    <ligand>
        <name>FAD</name>
        <dbReference type="ChEBI" id="CHEBI:57692"/>
    </ligand>
</feature>
<dbReference type="Proteomes" id="UP000636479">
    <property type="component" value="Unassembled WGS sequence"/>
</dbReference>
<reference evidence="10" key="1">
    <citation type="submission" date="2020-05" db="EMBL/GenBank/DDBJ databases">
        <title>Mycena genomes resolve the evolution of fungal bioluminescence.</title>
        <authorList>
            <person name="Tsai I.J."/>
        </authorList>
    </citation>
    <scope>NUCLEOTIDE SEQUENCE</scope>
    <source>
        <strain evidence="10">171206Taipei</strain>
    </source>
</reference>
<feature type="binding site" evidence="7">
    <location>
        <position position="66"/>
    </location>
    <ligand>
        <name>FAD</name>
        <dbReference type="ChEBI" id="CHEBI:57692"/>
    </ligand>
</feature>
<dbReference type="InterPro" id="IPR001433">
    <property type="entry name" value="OxRdtase_FAD/NAD-bd"/>
</dbReference>
<comment type="caution">
    <text evidence="10">The sequence shown here is derived from an EMBL/GenBank/DDBJ whole genome shotgun (WGS) entry which is preliminary data.</text>
</comment>
<keyword evidence="4 7" id="KW-0274">FAD</keyword>
<proteinExistence type="inferred from homology"/>
<dbReference type="Gene3D" id="3.40.50.80">
    <property type="entry name" value="Nucleotide-binding domain of ferredoxin-NADP reductase (FNR) module"/>
    <property type="match status" value="1"/>
</dbReference>
<dbReference type="RefSeq" id="XP_037220205.1">
    <property type="nucleotide sequence ID" value="XM_037364561.1"/>
</dbReference>
<dbReference type="SUPFAM" id="SSF63380">
    <property type="entry name" value="Riboflavin synthase domain-like"/>
    <property type="match status" value="1"/>
</dbReference>
<sequence>MSKSAIGSFSFTRLTLHSSEELSHDVKKLRFAFPDPDTRSGLPLTSAVVSVSFPPGNGRWTPVFRPYTPTSDPDEPGFIEFMIKLYPNGKQSTLMHSLKPGDSLYFFKVPSVVWKPNQYRRVVLIAGGAGITPMYQLLKGILSNPEDQTQVTLVWGVNSDADLFLKDEFAHLKAHHPAQFQSHYVVSHPVEGSQHEKGYVTKEVLQRVGLAGVGTSGMRVLLCGPPAMENALTAKGGPLIQLGFSTAQIEKF</sequence>
<dbReference type="Pfam" id="PF00970">
    <property type="entry name" value="FAD_binding_6"/>
    <property type="match status" value="1"/>
</dbReference>
<dbReference type="CDD" id="cd06183">
    <property type="entry name" value="cyt_b5_reduct_like"/>
    <property type="match status" value="1"/>
</dbReference>
<dbReference type="PROSITE" id="PS51384">
    <property type="entry name" value="FAD_FR"/>
    <property type="match status" value="1"/>
</dbReference>
<accession>A0A8H6SNP4</accession>
<evidence type="ECO:0000256" key="2">
    <source>
        <dbReference type="ARBA" id="ARBA00006105"/>
    </source>
</evidence>
<evidence type="ECO:0000256" key="4">
    <source>
        <dbReference type="ARBA" id="ARBA00022827"/>
    </source>
</evidence>
<evidence type="ECO:0000256" key="5">
    <source>
        <dbReference type="ARBA" id="ARBA00023002"/>
    </source>
</evidence>
<feature type="binding site" evidence="7">
    <location>
        <position position="84"/>
    </location>
    <ligand>
        <name>FAD</name>
        <dbReference type="ChEBI" id="CHEBI:57692"/>
    </ligand>
</feature>
<evidence type="ECO:0000313" key="10">
    <source>
        <dbReference type="EMBL" id="KAF7302205.1"/>
    </source>
</evidence>
<dbReference type="PANTHER" id="PTHR19370">
    <property type="entry name" value="NADH-CYTOCHROME B5 REDUCTASE"/>
    <property type="match status" value="1"/>
</dbReference>
<dbReference type="PRINTS" id="PR00406">
    <property type="entry name" value="CYTB5RDTASE"/>
</dbReference>
<feature type="binding site" evidence="7">
    <location>
        <position position="90"/>
    </location>
    <ligand>
        <name>FAD</name>
        <dbReference type="ChEBI" id="CHEBI:57692"/>
    </ligand>
</feature>
<dbReference type="InterPro" id="IPR039261">
    <property type="entry name" value="FNR_nucleotide-bd"/>
</dbReference>
<comment type="similarity">
    <text evidence="2 8">Belongs to the flavoprotein pyridine nucleotide cytochrome reductase family.</text>
</comment>
<comment type="catalytic activity">
    <reaction evidence="8">
        <text>2 Fe(III)-[cytochrome b5] + NADH = 2 Fe(II)-[cytochrome b5] + NAD(+) + H(+)</text>
        <dbReference type="Rhea" id="RHEA:46680"/>
        <dbReference type="Rhea" id="RHEA-COMP:10438"/>
        <dbReference type="Rhea" id="RHEA-COMP:10439"/>
        <dbReference type="ChEBI" id="CHEBI:15378"/>
        <dbReference type="ChEBI" id="CHEBI:29033"/>
        <dbReference type="ChEBI" id="CHEBI:29034"/>
        <dbReference type="ChEBI" id="CHEBI:57540"/>
        <dbReference type="ChEBI" id="CHEBI:57945"/>
        <dbReference type="EC" id="1.6.2.2"/>
    </reaction>
</comment>
<gene>
    <name evidence="10" type="ORF">MIND_00787400</name>
</gene>
<protein>
    <recommendedName>
        <fullName evidence="8">NADH-cytochrome b5 reductase</fullName>
        <ecNumber evidence="8">1.6.2.2</ecNumber>
    </recommendedName>
</protein>
<evidence type="ECO:0000256" key="7">
    <source>
        <dbReference type="PIRSR" id="PIRSR601834-1"/>
    </source>
</evidence>
<dbReference type="SUPFAM" id="SSF52343">
    <property type="entry name" value="Ferredoxin reductase-like, C-terminal NADP-linked domain"/>
    <property type="match status" value="1"/>
</dbReference>
<evidence type="ECO:0000259" key="9">
    <source>
        <dbReference type="PROSITE" id="PS51384"/>
    </source>
</evidence>
<dbReference type="Pfam" id="PF00175">
    <property type="entry name" value="NAD_binding_1"/>
    <property type="match status" value="1"/>
</dbReference>
<dbReference type="InterPro" id="IPR001834">
    <property type="entry name" value="CBR-like"/>
</dbReference>
<dbReference type="PANTHER" id="PTHR19370:SF101">
    <property type="entry name" value="NADH-CYTOCHROME B5 REDUCTASE"/>
    <property type="match status" value="1"/>
</dbReference>
<dbReference type="Gene3D" id="2.40.30.10">
    <property type="entry name" value="Translation factors"/>
    <property type="match status" value="1"/>
</dbReference>
<feature type="binding site" evidence="7">
    <location>
        <position position="132"/>
    </location>
    <ligand>
        <name>FAD</name>
        <dbReference type="ChEBI" id="CHEBI:57692"/>
    </ligand>
</feature>
<dbReference type="GO" id="GO:0090524">
    <property type="term" value="F:cytochrome-b5 reductase activity, acting on NADH"/>
    <property type="evidence" value="ECO:0007669"/>
    <property type="project" value="UniProtKB-EC"/>
</dbReference>
<keyword evidence="3 7" id="KW-0285">Flavoprotein</keyword>
<comment type="cofactor">
    <cofactor evidence="1 7 8">
        <name>FAD</name>
        <dbReference type="ChEBI" id="CHEBI:57692"/>
    </cofactor>
</comment>
<keyword evidence="5 8" id="KW-0560">Oxidoreductase</keyword>
<evidence type="ECO:0000256" key="6">
    <source>
        <dbReference type="ARBA" id="ARBA00023027"/>
    </source>
</evidence>